<reference evidence="3 4" key="1">
    <citation type="journal article" date="2019" name="Int. J. Syst. Evol. Microbiol.">
        <title>The Global Catalogue of Microorganisms (GCM) 10K type strain sequencing project: providing services to taxonomists for standard genome sequencing and annotation.</title>
        <authorList>
            <consortium name="The Broad Institute Genomics Platform"/>
            <consortium name="The Broad Institute Genome Sequencing Center for Infectious Disease"/>
            <person name="Wu L."/>
            <person name="Ma J."/>
        </authorList>
    </citation>
    <scope>NUCLEOTIDE SEQUENCE [LARGE SCALE GENOMIC DNA]</scope>
    <source>
        <strain evidence="3 4">JCM 16083</strain>
    </source>
</reference>
<dbReference type="Proteomes" id="UP001501126">
    <property type="component" value="Unassembled WGS sequence"/>
</dbReference>
<sequence>MKQVITGFFIFSLYSISAQYAPPAGQVGTTAIHKDSSAIIAWATGAEIERGLINIGDPSAEYEGNSYASFGTAEEAMGVAEGNSSNIVSLGDGGIATLTFENPIRNGEGYDFCVFENSFSETFLELAFVEVSSDGGHFVRFPAVSLTQTDTQVGGFGSIDATKIHNLAGKYKQGYGTPFDLNDLVDSTGIDLENITHVRIIDVVGAIDPQYATYDSQGNPVNDPFPTPFNSGGFDLDGVGVIHESLGAGIEEETTTAVAVYPNPFTDKIVVTWENDTPVTMIRLLDLSGKVMVEETVASANVFSTTIEGEAGLYLLEVEGVDFRKTVKLIKQY</sequence>
<dbReference type="EMBL" id="BAAAFH010000022">
    <property type="protein sequence ID" value="GAA0876200.1"/>
    <property type="molecule type" value="Genomic_DNA"/>
</dbReference>
<proteinExistence type="predicted"/>
<name>A0ABN1MS57_9FLAO</name>
<evidence type="ECO:0000259" key="2">
    <source>
        <dbReference type="Pfam" id="PF18962"/>
    </source>
</evidence>
<dbReference type="InterPro" id="IPR026444">
    <property type="entry name" value="Secre_tail"/>
</dbReference>
<comment type="caution">
    <text evidence="3">The sequence shown here is derived from an EMBL/GenBank/DDBJ whole genome shotgun (WGS) entry which is preliminary data.</text>
</comment>
<evidence type="ECO:0000313" key="3">
    <source>
        <dbReference type="EMBL" id="GAA0876200.1"/>
    </source>
</evidence>
<accession>A0ABN1MS57</accession>
<keyword evidence="1" id="KW-0732">Signal</keyword>
<dbReference type="Pfam" id="PF18962">
    <property type="entry name" value="Por_Secre_tail"/>
    <property type="match status" value="1"/>
</dbReference>
<dbReference type="RefSeq" id="WP_343788539.1">
    <property type="nucleotide sequence ID" value="NZ_BAAAFH010000022.1"/>
</dbReference>
<dbReference type="NCBIfam" id="TIGR04183">
    <property type="entry name" value="Por_Secre_tail"/>
    <property type="match status" value="1"/>
</dbReference>
<organism evidence="3 4">
    <name type="scientific">Wandonia haliotis</name>
    <dbReference type="NCBI Taxonomy" id="574963"/>
    <lineage>
        <taxon>Bacteria</taxon>
        <taxon>Pseudomonadati</taxon>
        <taxon>Bacteroidota</taxon>
        <taxon>Flavobacteriia</taxon>
        <taxon>Flavobacteriales</taxon>
        <taxon>Crocinitomicaceae</taxon>
        <taxon>Wandonia</taxon>
    </lineage>
</organism>
<protein>
    <recommendedName>
        <fullName evidence="2">Secretion system C-terminal sorting domain-containing protein</fullName>
    </recommendedName>
</protein>
<feature type="domain" description="Secretion system C-terminal sorting" evidence="2">
    <location>
        <begin position="260"/>
        <end position="330"/>
    </location>
</feature>
<evidence type="ECO:0000313" key="4">
    <source>
        <dbReference type="Proteomes" id="UP001501126"/>
    </source>
</evidence>
<keyword evidence="4" id="KW-1185">Reference proteome</keyword>
<gene>
    <name evidence="3" type="ORF">GCM10009118_26100</name>
</gene>
<evidence type="ECO:0000256" key="1">
    <source>
        <dbReference type="ARBA" id="ARBA00022729"/>
    </source>
</evidence>